<comment type="caution">
    <text evidence="1">The sequence shown here is derived from an EMBL/GenBank/DDBJ whole genome shotgun (WGS) entry which is preliminary data.</text>
</comment>
<protein>
    <submittedName>
        <fullName evidence="1">PEP-CTERM sorting domain-containing protein</fullName>
    </submittedName>
</protein>
<dbReference type="Proteomes" id="UP000646053">
    <property type="component" value="Unassembled WGS sequence"/>
</dbReference>
<dbReference type="EMBL" id="WVIE01000004">
    <property type="protein sequence ID" value="NDJ16593.1"/>
    <property type="molecule type" value="Genomic_DNA"/>
</dbReference>
<gene>
    <name evidence="1" type="ORF">GS601_04680</name>
</gene>
<dbReference type="InterPro" id="IPR013424">
    <property type="entry name" value="Ice-binding_C"/>
</dbReference>
<organism evidence="1 2">
    <name type="scientific">Myxacorys almedinensis A</name>
    <dbReference type="NCBI Taxonomy" id="2690445"/>
    <lineage>
        <taxon>Bacteria</taxon>
        <taxon>Bacillati</taxon>
        <taxon>Cyanobacteriota</taxon>
        <taxon>Cyanophyceae</taxon>
        <taxon>Leptolyngbyales</taxon>
        <taxon>Leptolyngbyaceae</taxon>
        <taxon>Myxacorys</taxon>
        <taxon>Myxacorys almedinensis</taxon>
    </lineage>
</organism>
<dbReference type="NCBIfam" id="TIGR02595">
    <property type="entry name" value="PEP_CTERM"/>
    <property type="match status" value="1"/>
</dbReference>
<name>A0A8J8CHD3_9CYAN</name>
<reference evidence="1" key="1">
    <citation type="submission" date="2019-12" db="EMBL/GenBank/DDBJ databases">
        <title>High-Quality draft genome sequences of three cyanobacteria isolated from the limestone walls of the Old Cathedral of Coimbra.</title>
        <authorList>
            <person name="Tiago I."/>
            <person name="Soares F."/>
            <person name="Portugal A."/>
        </authorList>
    </citation>
    <scope>NUCLEOTIDE SEQUENCE</scope>
    <source>
        <strain evidence="1">A</strain>
    </source>
</reference>
<dbReference type="RefSeq" id="WP_162422108.1">
    <property type="nucleotide sequence ID" value="NZ_WVIE01000004.1"/>
</dbReference>
<accession>A0A8J8CHD3</accession>
<evidence type="ECO:0000313" key="2">
    <source>
        <dbReference type="Proteomes" id="UP000646053"/>
    </source>
</evidence>
<dbReference type="AlphaFoldDB" id="A0A8J8CHD3"/>
<proteinExistence type="predicted"/>
<keyword evidence="2" id="KW-1185">Reference proteome</keyword>
<sequence length="274" mass="29201">MIQQWVAVLVARGFTPLAQAEFGAVNIGQRMLTAAFVFAASMGGLAASPHAQAAVLYQIDDGKSEAGVGISDTTCSLETGTAIADFIWLNQFEVREGTNTIDGVSIAWGTPAAIAPCSGQPLPQSGLTEGLAAKVLVYEERGDGTLQLLAQQDTPIANPGTDAFFDVRFDTPARLQGKTFYVGALLPNQLQNQFPAALDSRDRSGQPNSRNQSYLAFNPFFPQRADYDYSVITPTLYSDGNFLIRASGQRVPEPSVAIALLTIAAGAVILKKRQ</sequence>
<evidence type="ECO:0000313" key="1">
    <source>
        <dbReference type="EMBL" id="NDJ16593.1"/>
    </source>
</evidence>